<sequence>MIAHALLGCIYCATNRMLFPKFNFFSTWSEPNLMPKLNLFVRTTVLNSYLVQF</sequence>
<organism evidence="1 2">
    <name type="scientific">Rhododendron griersonianum</name>
    <dbReference type="NCBI Taxonomy" id="479676"/>
    <lineage>
        <taxon>Eukaryota</taxon>
        <taxon>Viridiplantae</taxon>
        <taxon>Streptophyta</taxon>
        <taxon>Embryophyta</taxon>
        <taxon>Tracheophyta</taxon>
        <taxon>Spermatophyta</taxon>
        <taxon>Magnoliopsida</taxon>
        <taxon>eudicotyledons</taxon>
        <taxon>Gunneridae</taxon>
        <taxon>Pentapetalae</taxon>
        <taxon>asterids</taxon>
        <taxon>Ericales</taxon>
        <taxon>Ericaceae</taxon>
        <taxon>Ericoideae</taxon>
        <taxon>Rhodoreae</taxon>
        <taxon>Rhododendron</taxon>
    </lineage>
</organism>
<accession>A0AAV6LLJ7</accession>
<evidence type="ECO:0008006" key="3">
    <source>
        <dbReference type="Google" id="ProtNLM"/>
    </source>
</evidence>
<dbReference type="EMBL" id="JACTNZ010000001">
    <property type="protein sequence ID" value="KAG5564909.1"/>
    <property type="molecule type" value="Genomic_DNA"/>
</dbReference>
<proteinExistence type="predicted"/>
<name>A0AAV6LLJ7_9ERIC</name>
<keyword evidence="2" id="KW-1185">Reference proteome</keyword>
<evidence type="ECO:0000313" key="1">
    <source>
        <dbReference type="EMBL" id="KAG5564909.1"/>
    </source>
</evidence>
<comment type="caution">
    <text evidence="1">The sequence shown here is derived from an EMBL/GenBank/DDBJ whole genome shotgun (WGS) entry which is preliminary data.</text>
</comment>
<evidence type="ECO:0000313" key="2">
    <source>
        <dbReference type="Proteomes" id="UP000823749"/>
    </source>
</evidence>
<protein>
    <recommendedName>
        <fullName evidence="3">Photosystem II protein K</fullName>
    </recommendedName>
</protein>
<dbReference type="AlphaFoldDB" id="A0AAV6LLJ7"/>
<dbReference type="Proteomes" id="UP000823749">
    <property type="component" value="Chromosome 1"/>
</dbReference>
<gene>
    <name evidence="1" type="ORF">RHGRI_000943</name>
</gene>
<reference evidence="1" key="1">
    <citation type="submission" date="2020-08" db="EMBL/GenBank/DDBJ databases">
        <title>Plant Genome Project.</title>
        <authorList>
            <person name="Zhang R.-G."/>
        </authorList>
    </citation>
    <scope>NUCLEOTIDE SEQUENCE</scope>
    <source>
        <strain evidence="1">WSP0</strain>
        <tissue evidence="1">Leaf</tissue>
    </source>
</reference>